<keyword evidence="3 6" id="KW-0479">Metal-binding</keyword>
<name>A0A8T0NEI3_PANVG</name>
<keyword evidence="5 6" id="KW-0408">Iron</keyword>
<dbReference type="InterPro" id="IPR017972">
    <property type="entry name" value="Cyt_P450_CS"/>
</dbReference>
<dbReference type="Gene3D" id="1.10.630.10">
    <property type="entry name" value="Cytochrome P450"/>
    <property type="match status" value="1"/>
</dbReference>
<dbReference type="GO" id="GO:0020037">
    <property type="term" value="F:heme binding"/>
    <property type="evidence" value="ECO:0007669"/>
    <property type="project" value="InterPro"/>
</dbReference>
<comment type="caution">
    <text evidence="8">The sequence shown here is derived from an EMBL/GenBank/DDBJ whole genome shotgun (WGS) entry which is preliminary data.</text>
</comment>
<protein>
    <submittedName>
        <fullName evidence="8">Uncharacterized protein</fullName>
    </submittedName>
</protein>
<dbReference type="InterPro" id="IPR001128">
    <property type="entry name" value="Cyt_P450"/>
</dbReference>
<dbReference type="GO" id="GO:0004497">
    <property type="term" value="F:monooxygenase activity"/>
    <property type="evidence" value="ECO:0007669"/>
    <property type="project" value="UniProtKB-KW"/>
</dbReference>
<dbReference type="PANTHER" id="PTHR47944">
    <property type="entry name" value="CYTOCHROME P450 98A9"/>
    <property type="match status" value="1"/>
</dbReference>
<evidence type="ECO:0000256" key="3">
    <source>
        <dbReference type="ARBA" id="ARBA00022723"/>
    </source>
</evidence>
<proteinExistence type="inferred from homology"/>
<dbReference type="EMBL" id="CM029053">
    <property type="protein sequence ID" value="KAG2547737.1"/>
    <property type="molecule type" value="Genomic_DNA"/>
</dbReference>
<dbReference type="GO" id="GO:0016705">
    <property type="term" value="F:oxidoreductase activity, acting on paired donors, with incorporation or reduction of molecular oxygen"/>
    <property type="evidence" value="ECO:0007669"/>
    <property type="project" value="InterPro"/>
</dbReference>
<dbReference type="PANTHER" id="PTHR47944:SF4">
    <property type="entry name" value="OS09G0441700 PROTEIN"/>
    <property type="match status" value="1"/>
</dbReference>
<dbReference type="InterPro" id="IPR036396">
    <property type="entry name" value="Cyt_P450_sf"/>
</dbReference>
<keyword evidence="7" id="KW-0503">Monooxygenase</keyword>
<comment type="cofactor">
    <cofactor evidence="6">
        <name>heme</name>
        <dbReference type="ChEBI" id="CHEBI:30413"/>
    </cofactor>
</comment>
<dbReference type="AlphaFoldDB" id="A0A8T0NEI3"/>
<evidence type="ECO:0000256" key="2">
    <source>
        <dbReference type="ARBA" id="ARBA00022617"/>
    </source>
</evidence>
<dbReference type="GO" id="GO:0044550">
    <property type="term" value="P:secondary metabolite biosynthetic process"/>
    <property type="evidence" value="ECO:0007669"/>
    <property type="project" value="UniProtKB-ARBA"/>
</dbReference>
<dbReference type="SUPFAM" id="SSF48264">
    <property type="entry name" value="Cytochrome P450"/>
    <property type="match status" value="1"/>
</dbReference>
<dbReference type="OrthoDB" id="2789670at2759"/>
<evidence type="ECO:0000256" key="4">
    <source>
        <dbReference type="ARBA" id="ARBA00023002"/>
    </source>
</evidence>
<evidence type="ECO:0000256" key="7">
    <source>
        <dbReference type="RuleBase" id="RU000461"/>
    </source>
</evidence>
<dbReference type="GO" id="GO:0005506">
    <property type="term" value="F:iron ion binding"/>
    <property type="evidence" value="ECO:0007669"/>
    <property type="project" value="InterPro"/>
</dbReference>
<keyword evidence="4 7" id="KW-0560">Oxidoreductase</keyword>
<dbReference type="PROSITE" id="PS00086">
    <property type="entry name" value="CYTOCHROME_P450"/>
    <property type="match status" value="1"/>
</dbReference>
<keyword evidence="9" id="KW-1185">Reference proteome</keyword>
<dbReference type="Pfam" id="PF00067">
    <property type="entry name" value="p450"/>
    <property type="match status" value="1"/>
</dbReference>
<sequence>MPQATSFADAMPSQLAAAAVLAALGLAVVLLLHRGRRSEAAAAVPKGGGLALPLPPAPRGLPVLGNLHQMLANRPAHRWLHRLLADAAGGVVRVRLGPVHVVAVSCPAAAREVLRGRNDAVFADRPATFAAESFSLGYLSASISPFGDQWRKMRRVLTAEVLAPATERRLRAAREGEADHLVRYVRALGRREGGAVDVRHVARHFCGNVIRRLTLGRRHFGGEAPPADGGPGRDEAEHVDALFAALNHLDAFCVSDYFPALVGLDLDGHERVVRSVMRTLGRLHDPVVEERVEEWRRLRKAGERREPADFLDVLASLDDAAGRPLLTVDEIKAQTIDIMIATVDNPSNAAEWALAEMVNRPEVMARAVAELDAAVGRGRLVSEADARGGLDYLRACIREAFRLHPYHPFNPPRVAMADAAVAGYAVPRGSHVLLSRVALGRNAAAWEDPLEFRPERHLPPAAAAGLAAGGGVSLSEPDLRFISFSTGRRGCPGLSLGTLITVTLLARLLQGFSWSLPPGVDRVELREAPASLELAEPLVLRATPRLPAHLYDEANK</sequence>
<evidence type="ECO:0000256" key="5">
    <source>
        <dbReference type="ARBA" id="ARBA00023004"/>
    </source>
</evidence>
<evidence type="ECO:0000256" key="6">
    <source>
        <dbReference type="PIRSR" id="PIRSR602401-1"/>
    </source>
</evidence>
<keyword evidence="2 6" id="KW-0349">Heme</keyword>
<feature type="binding site" description="axial binding residue" evidence="6">
    <location>
        <position position="491"/>
    </location>
    <ligand>
        <name>heme</name>
        <dbReference type="ChEBI" id="CHEBI:30413"/>
    </ligand>
    <ligandPart>
        <name>Fe</name>
        <dbReference type="ChEBI" id="CHEBI:18248"/>
    </ligandPart>
</feature>
<dbReference type="PRINTS" id="PR00463">
    <property type="entry name" value="EP450I"/>
</dbReference>
<accession>A0A8T0NEI3</accession>
<evidence type="ECO:0000256" key="1">
    <source>
        <dbReference type="ARBA" id="ARBA00010617"/>
    </source>
</evidence>
<evidence type="ECO:0000313" key="9">
    <source>
        <dbReference type="Proteomes" id="UP000823388"/>
    </source>
</evidence>
<evidence type="ECO:0000313" key="8">
    <source>
        <dbReference type="EMBL" id="KAG2547737.1"/>
    </source>
</evidence>
<comment type="similarity">
    <text evidence="1 7">Belongs to the cytochrome P450 family.</text>
</comment>
<gene>
    <name evidence="8" type="ORF">PVAP13_9KG120685</name>
</gene>
<organism evidence="8 9">
    <name type="scientific">Panicum virgatum</name>
    <name type="common">Blackwell switchgrass</name>
    <dbReference type="NCBI Taxonomy" id="38727"/>
    <lineage>
        <taxon>Eukaryota</taxon>
        <taxon>Viridiplantae</taxon>
        <taxon>Streptophyta</taxon>
        <taxon>Embryophyta</taxon>
        <taxon>Tracheophyta</taxon>
        <taxon>Spermatophyta</taxon>
        <taxon>Magnoliopsida</taxon>
        <taxon>Liliopsida</taxon>
        <taxon>Poales</taxon>
        <taxon>Poaceae</taxon>
        <taxon>PACMAD clade</taxon>
        <taxon>Panicoideae</taxon>
        <taxon>Panicodae</taxon>
        <taxon>Paniceae</taxon>
        <taxon>Panicinae</taxon>
        <taxon>Panicum</taxon>
        <taxon>Panicum sect. Hiantes</taxon>
    </lineage>
</organism>
<dbReference type="InterPro" id="IPR002401">
    <property type="entry name" value="Cyt_P450_E_grp-I"/>
</dbReference>
<reference evidence="8" key="1">
    <citation type="submission" date="2020-05" db="EMBL/GenBank/DDBJ databases">
        <title>WGS assembly of Panicum virgatum.</title>
        <authorList>
            <person name="Lovell J.T."/>
            <person name="Jenkins J."/>
            <person name="Shu S."/>
            <person name="Juenger T.E."/>
            <person name="Schmutz J."/>
        </authorList>
    </citation>
    <scope>NUCLEOTIDE SEQUENCE</scope>
    <source>
        <strain evidence="8">AP13</strain>
    </source>
</reference>
<dbReference type="Proteomes" id="UP000823388">
    <property type="component" value="Chromosome 9K"/>
</dbReference>